<accession>A0A222VP58</accession>
<organism evidence="1 2">
    <name type="scientific">Prauserella marina</name>
    <dbReference type="NCBI Taxonomy" id="530584"/>
    <lineage>
        <taxon>Bacteria</taxon>
        <taxon>Bacillati</taxon>
        <taxon>Actinomycetota</taxon>
        <taxon>Actinomycetes</taxon>
        <taxon>Pseudonocardiales</taxon>
        <taxon>Pseudonocardiaceae</taxon>
        <taxon>Prauserella</taxon>
    </lineage>
</organism>
<dbReference type="KEGG" id="pmad:BAY61_11655"/>
<dbReference type="Gene3D" id="1.10.10.10">
    <property type="entry name" value="Winged helix-like DNA-binding domain superfamily/Winged helix DNA-binding domain"/>
    <property type="match status" value="1"/>
</dbReference>
<evidence type="ECO:0000313" key="1">
    <source>
        <dbReference type="EMBL" id="SDC17579.1"/>
    </source>
</evidence>
<dbReference type="Pfam" id="PF12840">
    <property type="entry name" value="HTH_20"/>
    <property type="match status" value="1"/>
</dbReference>
<dbReference type="CDD" id="cd00090">
    <property type="entry name" value="HTH_ARSR"/>
    <property type="match status" value="1"/>
</dbReference>
<dbReference type="AlphaFoldDB" id="A0A222VP58"/>
<sequence length="186" mass="20826">MQEVLYLDRLEQAEALLKPQRIEILRALALPSTCNEVATKLGQTPQRVNYHVKRLLEHGLVRQIAERKVRNVYEGIYQAMARSYWLSPQLVGRVGDRQSTGLLSLGHLLDLAEEIQRDVAAIDTTESDLPSLGVAGQIYLSPEQRPAFLAELQDTLQDLFTRYGGSTGDRFKLAVACYPTGKEQSS</sequence>
<dbReference type="STRING" id="530584.SAMN05421630_101701"/>
<dbReference type="InterPro" id="IPR036388">
    <property type="entry name" value="WH-like_DNA-bd_sf"/>
</dbReference>
<dbReference type="OrthoDB" id="9788770at2"/>
<keyword evidence="2" id="KW-1185">Reference proteome</keyword>
<dbReference type="InterPro" id="IPR011991">
    <property type="entry name" value="ArsR-like_HTH"/>
</dbReference>
<dbReference type="RefSeq" id="WP_091797016.1">
    <property type="nucleotide sequence ID" value="NZ_CP016353.1"/>
</dbReference>
<name>A0A222VP58_9PSEU</name>
<dbReference type="EMBL" id="FMZE01000001">
    <property type="protein sequence ID" value="SDC17579.1"/>
    <property type="molecule type" value="Genomic_DNA"/>
</dbReference>
<protein>
    <submittedName>
        <fullName evidence="1">Helix-turn-helix domain-containing protein</fullName>
    </submittedName>
</protein>
<proteinExistence type="predicted"/>
<evidence type="ECO:0000313" key="2">
    <source>
        <dbReference type="Proteomes" id="UP000199494"/>
    </source>
</evidence>
<dbReference type="InterPro" id="IPR036390">
    <property type="entry name" value="WH_DNA-bd_sf"/>
</dbReference>
<gene>
    <name evidence="1" type="ORF">SAMN05421630_101701</name>
</gene>
<reference evidence="1 2" key="1">
    <citation type="submission" date="2016-10" db="EMBL/GenBank/DDBJ databases">
        <authorList>
            <person name="de Groot N.N."/>
        </authorList>
    </citation>
    <scope>NUCLEOTIDE SEQUENCE [LARGE SCALE GENOMIC DNA]</scope>
    <source>
        <strain evidence="1 2">CGMCC 4.5506</strain>
    </source>
</reference>
<dbReference type="Proteomes" id="UP000199494">
    <property type="component" value="Unassembled WGS sequence"/>
</dbReference>
<dbReference type="SUPFAM" id="SSF46785">
    <property type="entry name" value="Winged helix' DNA-binding domain"/>
    <property type="match status" value="1"/>
</dbReference>